<feature type="compositionally biased region" description="Basic and acidic residues" evidence="1">
    <location>
        <begin position="140"/>
        <end position="157"/>
    </location>
</feature>
<organism evidence="2 3">
    <name type="scientific">Ambrosiozyma monospora</name>
    <name type="common">Yeast</name>
    <name type="synonym">Endomycopsis monosporus</name>
    <dbReference type="NCBI Taxonomy" id="43982"/>
    <lineage>
        <taxon>Eukaryota</taxon>
        <taxon>Fungi</taxon>
        <taxon>Dikarya</taxon>
        <taxon>Ascomycota</taxon>
        <taxon>Saccharomycotina</taxon>
        <taxon>Pichiomycetes</taxon>
        <taxon>Pichiales</taxon>
        <taxon>Pichiaceae</taxon>
        <taxon>Ambrosiozyma</taxon>
    </lineage>
</organism>
<evidence type="ECO:0000256" key="1">
    <source>
        <dbReference type="SAM" id="MobiDB-lite"/>
    </source>
</evidence>
<reference evidence="2" key="1">
    <citation type="submission" date="2023-04" db="EMBL/GenBank/DDBJ databases">
        <title>Ambrosiozyma monospora NBRC 1965.</title>
        <authorList>
            <person name="Ichikawa N."/>
            <person name="Sato H."/>
            <person name="Tonouchi N."/>
        </authorList>
    </citation>
    <scope>NUCLEOTIDE SEQUENCE</scope>
    <source>
        <strain evidence="2">NBRC 1965</strain>
    </source>
</reference>
<dbReference type="AlphaFoldDB" id="A0A9W7DI06"/>
<comment type="caution">
    <text evidence="2">The sequence shown here is derived from an EMBL/GenBank/DDBJ whole genome shotgun (WGS) entry which is preliminary data.</text>
</comment>
<evidence type="ECO:0000313" key="3">
    <source>
        <dbReference type="Proteomes" id="UP001165063"/>
    </source>
</evidence>
<dbReference type="Proteomes" id="UP001165063">
    <property type="component" value="Unassembled WGS sequence"/>
</dbReference>
<evidence type="ECO:0000313" key="2">
    <source>
        <dbReference type="EMBL" id="GMG39886.1"/>
    </source>
</evidence>
<keyword evidence="3" id="KW-1185">Reference proteome</keyword>
<feature type="region of interest" description="Disordered" evidence="1">
    <location>
        <begin position="24"/>
        <end position="83"/>
    </location>
</feature>
<feature type="compositionally biased region" description="Polar residues" evidence="1">
    <location>
        <begin position="29"/>
        <end position="47"/>
    </location>
</feature>
<gene>
    <name evidence="2" type="ORF">Amon01_000570800</name>
</gene>
<accession>A0A9W7DI06</accession>
<proteinExistence type="predicted"/>
<dbReference type="EMBL" id="BSXU01003269">
    <property type="protein sequence ID" value="GMG39886.1"/>
    <property type="molecule type" value="Genomic_DNA"/>
</dbReference>
<feature type="region of interest" description="Disordered" evidence="1">
    <location>
        <begin position="140"/>
        <end position="179"/>
    </location>
</feature>
<sequence length="243" mass="27870">MTSIVHSIRRQSTIGSMSSIVKAIRHPSTLGSRTTEQQPETSDSKSSPEAAATEHQTAEKHPRTPTVPLPEKQGSSTSLPPPNEHQAEMLEAELDKQADFMRQQYGVKSHQCWTIDQWRDLYFLSNELIEKEEEYELALEKQKEEKDKEREAEEQGKKQLQQQETGAEVNETEKHKLGGRKASLSGSVAGITGLLKRWRKDSPTIKPVDRDEIFHKWKNDFNCDVGEIKTRFALLTEKNWRKF</sequence>
<name>A0A9W7DI06_AMBMO</name>
<protein>
    <submittedName>
        <fullName evidence="2">Unnamed protein product</fullName>
    </submittedName>
</protein>